<evidence type="ECO:0000313" key="2">
    <source>
        <dbReference type="EMBL" id="CDH00520.1"/>
    </source>
</evidence>
<accession>A0A077NNN9</accession>
<name>A0A077NNN9_XENBV</name>
<evidence type="ECO:0000256" key="1">
    <source>
        <dbReference type="SAM" id="Phobius"/>
    </source>
</evidence>
<dbReference type="EMBL" id="CBSV010000079">
    <property type="protein sequence ID" value="CDH00520.1"/>
    <property type="molecule type" value="Genomic_DNA"/>
</dbReference>
<protein>
    <submittedName>
        <fullName evidence="2">Uncharacterized protein</fullName>
    </submittedName>
</protein>
<reference evidence="2" key="1">
    <citation type="submission" date="2013-07" db="EMBL/GenBank/DDBJ databases">
        <title>Sub-species coevolution in mutualistic symbiosis.</title>
        <authorList>
            <person name="Murfin K."/>
            <person name="Klassen J."/>
            <person name="Lee M."/>
            <person name="Forst S."/>
            <person name="Stock P."/>
            <person name="Goodrich-Blair H."/>
        </authorList>
    </citation>
    <scope>NUCLEOTIDE SEQUENCE [LARGE SCALE GENOMIC DNA]</scope>
    <source>
        <strain evidence="2">Feltiae Moldova</strain>
    </source>
</reference>
<dbReference type="RefSeq" id="WP_051862877.1">
    <property type="nucleotide sequence ID" value="NZ_CAWLWD010000015.1"/>
</dbReference>
<proteinExistence type="predicted"/>
<sequence>MVKSTMLLVLAVFLGAGIVILIQWMRPPTEDPYFFLNPKPTTLGGYHAIETPIELYKKGEKVELVFWKVPQPTPKLFYLLPANTPSPKIRLNIKTRKDSNLGFYISDIFRDNGPIHDIKDKPILDIKIYKINDDLTETIVYKKIHTKITSSSGWKGNNLFSLVDFGTPYLYGQYRLTAEVLADLSALKIDDLSYSIYIEQYAIK</sequence>
<dbReference type="Proteomes" id="UP000028487">
    <property type="component" value="Unassembled WGS sequence"/>
</dbReference>
<gene>
    <name evidence="2" type="ORF">XBFM1_170005</name>
</gene>
<keyword evidence="1" id="KW-0812">Transmembrane</keyword>
<dbReference type="HOGENOM" id="CLU_1342202_0_0_6"/>
<keyword evidence="1" id="KW-0472">Membrane</keyword>
<dbReference type="AlphaFoldDB" id="A0A077NNN9"/>
<keyword evidence="1" id="KW-1133">Transmembrane helix</keyword>
<feature type="transmembrane region" description="Helical" evidence="1">
    <location>
        <begin position="7"/>
        <end position="25"/>
    </location>
</feature>
<organism evidence="2">
    <name type="scientific">Xenorhabdus bovienii str. feltiae Moldova</name>
    <dbReference type="NCBI Taxonomy" id="1398200"/>
    <lineage>
        <taxon>Bacteria</taxon>
        <taxon>Pseudomonadati</taxon>
        <taxon>Pseudomonadota</taxon>
        <taxon>Gammaproteobacteria</taxon>
        <taxon>Enterobacterales</taxon>
        <taxon>Morganellaceae</taxon>
        <taxon>Xenorhabdus</taxon>
    </lineage>
</organism>
<comment type="caution">
    <text evidence="2">The sequence shown here is derived from an EMBL/GenBank/DDBJ whole genome shotgun (WGS) entry which is preliminary data.</text>
</comment>